<feature type="domain" description="Major facilitator superfamily (MFS) profile" evidence="6">
    <location>
        <begin position="31"/>
        <end position="526"/>
    </location>
</feature>
<feature type="transmembrane region" description="Helical" evidence="5">
    <location>
        <begin position="260"/>
        <end position="280"/>
    </location>
</feature>
<feature type="transmembrane region" description="Helical" evidence="5">
    <location>
        <begin position="199"/>
        <end position="220"/>
    </location>
</feature>
<evidence type="ECO:0000256" key="4">
    <source>
        <dbReference type="ARBA" id="ARBA00023136"/>
    </source>
</evidence>
<sequence length="526" mass="59832">MEDKSKKQSKEFYLLEMLDELEKKKLFTWTIFLLCAIASLINGMNSVSYVFMAEIPKFWCAIPEFVNDNWTTDQIRNISSADDCHIFDFNYTYLASLGYSRAQEYVEEYEFMPKKVSCSSFIFNENGHSTIVNEWELVCSNKVLRSNTFLVFVLGRITGYGILGIYSDKYGRRSALIISIILLSIATPASGAVPWFWGYILLKFLTGVSVSATYSSAYTLMTEAVTKRKRKVFVALIECMHAIGTFFLVSLAYFIPDWRILQLTLSSFVLPIIILIWLVPDSPRWLISQRRYDEAQKIIQKYCGSTLTTPICMTENATVGSPPEVFVTVKDNASFFSRNIESLKILFLDSTIKKNILIMYFLCYATSTIIYTLVFNIDNFKTDRYIYMILISVIELMSYAAVTVIQMFLSCRKINVIVYTNVFLLMMAILVVPEDDKKIIVGLALFGKFFSLASYMNLMLLVAELFPSNVKNSGFGTCLIASQLGSMSATYIVDYLGNNAWWAPTTLSGILALIANFLCFLLPEKN</sequence>
<dbReference type="InterPro" id="IPR036259">
    <property type="entry name" value="MFS_trans_sf"/>
</dbReference>
<protein>
    <recommendedName>
        <fullName evidence="6">Major facilitator superfamily (MFS) profile domain-containing protein</fullName>
    </recommendedName>
</protein>
<feature type="transmembrane region" description="Helical" evidence="5">
    <location>
        <begin position="174"/>
        <end position="193"/>
    </location>
</feature>
<feature type="transmembrane region" description="Helical" evidence="5">
    <location>
        <begin position="474"/>
        <end position="493"/>
    </location>
</feature>
<feature type="transmembrane region" description="Helical" evidence="5">
    <location>
        <begin position="26"/>
        <end position="44"/>
    </location>
</feature>
<dbReference type="InterPro" id="IPR020846">
    <property type="entry name" value="MFS_dom"/>
</dbReference>
<accession>A0AAV7J967</accession>
<name>A0AAV7J967_COTGL</name>
<dbReference type="GO" id="GO:0016020">
    <property type="term" value="C:membrane"/>
    <property type="evidence" value="ECO:0007669"/>
    <property type="project" value="UniProtKB-SubCell"/>
</dbReference>
<dbReference type="PANTHER" id="PTHR24064">
    <property type="entry name" value="SOLUTE CARRIER FAMILY 22 MEMBER"/>
    <property type="match status" value="1"/>
</dbReference>
<reference evidence="7 8" key="1">
    <citation type="journal article" date="2021" name="J. Hered.">
        <title>A chromosome-level genome assembly of the parasitoid wasp, Cotesia glomerata (Hymenoptera: Braconidae).</title>
        <authorList>
            <person name="Pinto B.J."/>
            <person name="Weis J.J."/>
            <person name="Gamble T."/>
            <person name="Ode P.J."/>
            <person name="Paul R."/>
            <person name="Zaspel J.M."/>
        </authorList>
    </citation>
    <scope>NUCLEOTIDE SEQUENCE [LARGE SCALE GENOMIC DNA]</scope>
    <source>
        <strain evidence="7">CgM1</strain>
    </source>
</reference>
<evidence type="ECO:0000256" key="3">
    <source>
        <dbReference type="ARBA" id="ARBA00022989"/>
    </source>
</evidence>
<proteinExistence type="predicted"/>
<keyword evidence="2 5" id="KW-0812">Transmembrane</keyword>
<dbReference type="PROSITE" id="PS50850">
    <property type="entry name" value="MFS"/>
    <property type="match status" value="1"/>
</dbReference>
<feature type="transmembrane region" description="Helical" evidence="5">
    <location>
        <begin position="416"/>
        <end position="433"/>
    </location>
</feature>
<gene>
    <name evidence="7" type="ORF">KQX54_021345</name>
</gene>
<comment type="subcellular location">
    <subcellularLocation>
        <location evidence="1">Membrane</location>
        <topology evidence="1">Multi-pass membrane protein</topology>
    </subcellularLocation>
</comment>
<dbReference type="SUPFAM" id="SSF103473">
    <property type="entry name" value="MFS general substrate transporter"/>
    <property type="match status" value="1"/>
</dbReference>
<comment type="caution">
    <text evidence="7">The sequence shown here is derived from an EMBL/GenBank/DDBJ whole genome shotgun (WGS) entry which is preliminary data.</text>
</comment>
<feature type="transmembrane region" description="Helical" evidence="5">
    <location>
        <begin position="232"/>
        <end position="254"/>
    </location>
</feature>
<dbReference type="EMBL" id="JAHXZJ010000001">
    <property type="protein sequence ID" value="KAH0568657.1"/>
    <property type="molecule type" value="Genomic_DNA"/>
</dbReference>
<evidence type="ECO:0000313" key="8">
    <source>
        <dbReference type="Proteomes" id="UP000826195"/>
    </source>
</evidence>
<feature type="transmembrane region" description="Helical" evidence="5">
    <location>
        <begin position="356"/>
        <end position="374"/>
    </location>
</feature>
<feature type="transmembrane region" description="Helical" evidence="5">
    <location>
        <begin position="149"/>
        <end position="167"/>
    </location>
</feature>
<evidence type="ECO:0000259" key="6">
    <source>
        <dbReference type="PROSITE" id="PS50850"/>
    </source>
</evidence>
<evidence type="ECO:0000256" key="2">
    <source>
        <dbReference type="ARBA" id="ARBA00022692"/>
    </source>
</evidence>
<dbReference type="Pfam" id="PF00083">
    <property type="entry name" value="Sugar_tr"/>
    <property type="match status" value="1"/>
</dbReference>
<dbReference type="Gene3D" id="1.20.1250.20">
    <property type="entry name" value="MFS general substrate transporter like domains"/>
    <property type="match status" value="1"/>
</dbReference>
<dbReference type="PROSITE" id="PS00216">
    <property type="entry name" value="SUGAR_TRANSPORT_1"/>
    <property type="match status" value="1"/>
</dbReference>
<dbReference type="Proteomes" id="UP000826195">
    <property type="component" value="Unassembled WGS sequence"/>
</dbReference>
<dbReference type="InterPro" id="IPR005828">
    <property type="entry name" value="MFS_sugar_transport-like"/>
</dbReference>
<feature type="transmembrane region" description="Helical" evidence="5">
    <location>
        <begin position="439"/>
        <end position="462"/>
    </location>
</feature>
<feature type="transmembrane region" description="Helical" evidence="5">
    <location>
        <begin position="386"/>
        <end position="409"/>
    </location>
</feature>
<evidence type="ECO:0000256" key="5">
    <source>
        <dbReference type="SAM" id="Phobius"/>
    </source>
</evidence>
<dbReference type="AlphaFoldDB" id="A0AAV7J967"/>
<evidence type="ECO:0000313" key="7">
    <source>
        <dbReference type="EMBL" id="KAH0568657.1"/>
    </source>
</evidence>
<evidence type="ECO:0000256" key="1">
    <source>
        <dbReference type="ARBA" id="ARBA00004141"/>
    </source>
</evidence>
<keyword evidence="4 5" id="KW-0472">Membrane</keyword>
<keyword evidence="8" id="KW-1185">Reference proteome</keyword>
<dbReference type="InterPro" id="IPR005829">
    <property type="entry name" value="Sugar_transporter_CS"/>
</dbReference>
<feature type="transmembrane region" description="Helical" evidence="5">
    <location>
        <begin position="499"/>
        <end position="522"/>
    </location>
</feature>
<keyword evidence="3 5" id="KW-1133">Transmembrane helix</keyword>
<dbReference type="GO" id="GO:0022857">
    <property type="term" value="F:transmembrane transporter activity"/>
    <property type="evidence" value="ECO:0007669"/>
    <property type="project" value="InterPro"/>
</dbReference>
<organism evidence="7 8">
    <name type="scientific">Cotesia glomerata</name>
    <name type="common">Lepidopteran parasitic wasp</name>
    <name type="synonym">Apanteles glomeratus</name>
    <dbReference type="NCBI Taxonomy" id="32391"/>
    <lineage>
        <taxon>Eukaryota</taxon>
        <taxon>Metazoa</taxon>
        <taxon>Ecdysozoa</taxon>
        <taxon>Arthropoda</taxon>
        <taxon>Hexapoda</taxon>
        <taxon>Insecta</taxon>
        <taxon>Pterygota</taxon>
        <taxon>Neoptera</taxon>
        <taxon>Endopterygota</taxon>
        <taxon>Hymenoptera</taxon>
        <taxon>Apocrita</taxon>
        <taxon>Ichneumonoidea</taxon>
        <taxon>Braconidae</taxon>
        <taxon>Microgastrinae</taxon>
        <taxon>Cotesia</taxon>
    </lineage>
</organism>